<organism evidence="3">
    <name type="scientific">Brugia pahangi</name>
    <name type="common">Filarial nematode worm</name>
    <dbReference type="NCBI Taxonomy" id="6280"/>
    <lineage>
        <taxon>Eukaryota</taxon>
        <taxon>Metazoa</taxon>
        <taxon>Ecdysozoa</taxon>
        <taxon>Nematoda</taxon>
        <taxon>Chromadorea</taxon>
        <taxon>Rhabditida</taxon>
        <taxon>Spirurina</taxon>
        <taxon>Spiruromorpha</taxon>
        <taxon>Filarioidea</taxon>
        <taxon>Onchocercidae</taxon>
        <taxon>Brugia</taxon>
    </lineage>
</organism>
<gene>
    <name evidence="1" type="ORF">BPAG_LOCUS4436</name>
</gene>
<accession>A0A0N4T8D5</accession>
<dbReference type="Proteomes" id="UP000278627">
    <property type="component" value="Unassembled WGS sequence"/>
</dbReference>
<dbReference type="AlphaFoldDB" id="A0A0N4T8D5"/>
<reference evidence="1 2" key="2">
    <citation type="submission" date="2018-11" db="EMBL/GenBank/DDBJ databases">
        <authorList>
            <consortium name="Pathogen Informatics"/>
        </authorList>
    </citation>
    <scope>NUCLEOTIDE SEQUENCE [LARGE SCALE GENOMIC DNA]</scope>
</reference>
<dbReference type="PANTHER" id="PTHR31640:SF1">
    <property type="entry name" value="BRIDGE-LIKE LIPID TRANSFER PROTEIN FAMILY MEMBER 1"/>
    <property type="match status" value="1"/>
</dbReference>
<dbReference type="InterPro" id="IPR033616">
    <property type="entry name" value="BLTP1"/>
</dbReference>
<sequence length="220" mass="25270">MRHTTQTENDSSQMTSHSSLLDMGNRLIMRITLLFRDRTIACIPLYSNNYRSFTSALLFGVKDAEATVKFVRGAKAEAKFSDFKIVFVENFENSIEESWIDGQENTPTNFTFFPHGVCKIVVKSSKSEQYKRVASVQCSMKGLIFDIDSRIGNLIGAVWNTCATINEDQDVDVSEYEPMKIMTSEIERNDDINLKNEYASIVKPEKRIRWVEQKEQGKYM</sequence>
<dbReference type="EMBL" id="UZAD01002158">
    <property type="protein sequence ID" value="VDN85622.1"/>
    <property type="molecule type" value="Genomic_DNA"/>
</dbReference>
<dbReference type="GO" id="GO:0098793">
    <property type="term" value="C:presynapse"/>
    <property type="evidence" value="ECO:0007669"/>
    <property type="project" value="GOC"/>
</dbReference>
<dbReference type="WBParaSite" id="BPAG_0000447201-mRNA-1">
    <property type="protein sequence ID" value="BPAG_0000447201-mRNA-1"/>
    <property type="gene ID" value="BPAG_0000447201"/>
</dbReference>
<name>A0A0N4T8D5_BRUPA</name>
<evidence type="ECO:0000313" key="3">
    <source>
        <dbReference type="WBParaSite" id="BPAG_0000447201-mRNA-1"/>
    </source>
</evidence>
<dbReference type="GO" id="GO:0048488">
    <property type="term" value="P:synaptic vesicle endocytosis"/>
    <property type="evidence" value="ECO:0007669"/>
    <property type="project" value="TreeGrafter"/>
</dbReference>
<protein>
    <submittedName>
        <fullName evidence="3">Reverse transcriptase domain-containing protein</fullName>
    </submittedName>
</protein>
<proteinExistence type="predicted"/>
<evidence type="ECO:0000313" key="2">
    <source>
        <dbReference type="Proteomes" id="UP000278627"/>
    </source>
</evidence>
<dbReference type="PANTHER" id="PTHR31640">
    <property type="entry name" value="TRANSMEMBRANE PROTEIN KIAA1109"/>
    <property type="match status" value="1"/>
</dbReference>
<keyword evidence="2" id="KW-1185">Reference proteome</keyword>
<reference evidence="3" key="1">
    <citation type="submission" date="2017-02" db="UniProtKB">
        <authorList>
            <consortium name="WormBaseParasite"/>
        </authorList>
    </citation>
    <scope>IDENTIFICATION</scope>
</reference>
<evidence type="ECO:0000313" key="1">
    <source>
        <dbReference type="EMBL" id="VDN85622.1"/>
    </source>
</evidence>